<dbReference type="Gene3D" id="1.10.238.220">
    <property type="match status" value="1"/>
</dbReference>
<protein>
    <submittedName>
        <fullName evidence="6">Protein phosphatase 2 (Formerly 2A), regulatory subunit B</fullName>
    </submittedName>
</protein>
<accession>A0A061RTI5</accession>
<sequence>MEGEKGPLRVNIGDRRELDGLREAREHALQADTPHVAARGGLFSADMDTGPARFPCSKLKLDQLFLQWLAMPESNALVLQLLEDAKAGKQLHGPSNSSQSPLSPVTHNALFTPPLSPQKNRSPASPHSPTKSFSRGTGSMKASREQEAIPQFYFPNGEELSSEEVSAAYKSIAEAYDKVDEDGLDAVSFAAMVKQVCELPLYVGHSLHNKLGHGRERLPRQPFISWLEANNILRADPSTRLFHALRAEGSWHIVQSDFKHLLSKVLSTHPGLEFLQETPEFQDRYAETVTYRIFYSVNRSGLGKITLRELKRSDLLEALTMLDEEEDINKILKYFSYEHFYVIYCKFWELDTDHDFMIDRDDLLKYGNHALTYRIVDRIFDQAPRQFTCETEGKMGYEDFVWFILSEEDKTTDVSLEYWFSCVDLDCDGAIRPNEMLYFYEEQLHRMECLSQEPVLFEDILCQMTDMISPAKEGMFTLRDLKKMHKTSGTLFNILFNLNKFIAFETRDPFLARQEREDPTLTEWDRFARTEYVRLAMEEEGEESGGGAVWEESFSEASL</sequence>
<feature type="region of interest" description="Disordered" evidence="3">
    <location>
        <begin position="538"/>
        <end position="559"/>
    </location>
</feature>
<reference evidence="6" key="1">
    <citation type="submission" date="2014-05" db="EMBL/GenBank/DDBJ databases">
        <title>The transcriptome of the halophilic microalga Tetraselmis sp. GSL018 isolated from the Great Salt Lake, Utah.</title>
        <authorList>
            <person name="Jinkerson R.E."/>
            <person name="D'Adamo S."/>
            <person name="Posewitz M.C."/>
        </authorList>
    </citation>
    <scope>NUCLEOTIDE SEQUENCE</scope>
    <source>
        <strain evidence="6">GSL018</strain>
    </source>
</reference>
<gene>
    <name evidence="6" type="primary">PPP2R3</name>
    <name evidence="5" type="ORF">TSPGSL018_14431</name>
    <name evidence="6" type="ORF">TSPGSL018_27539</name>
</gene>
<dbReference type="SUPFAM" id="SSF47473">
    <property type="entry name" value="EF-hand"/>
    <property type="match status" value="2"/>
</dbReference>
<evidence type="ECO:0000313" key="5">
    <source>
        <dbReference type="EMBL" id="JAC66125.1"/>
    </source>
</evidence>
<dbReference type="GO" id="GO:0000159">
    <property type="term" value="C:protein phosphatase type 2A complex"/>
    <property type="evidence" value="ECO:0007669"/>
    <property type="project" value="TreeGrafter"/>
</dbReference>
<dbReference type="EMBL" id="GBEZ01011953">
    <property type="protein sequence ID" value="JAC73886.1"/>
    <property type="molecule type" value="Transcribed_RNA"/>
</dbReference>
<dbReference type="FunFam" id="1.10.238.220:FF:000003">
    <property type="entry name" value="Phosphoprotein phosphatase 2A regulatory subunit"/>
    <property type="match status" value="1"/>
</dbReference>
<organism evidence="6">
    <name type="scientific">Tetraselmis sp. GSL018</name>
    <dbReference type="NCBI Taxonomy" id="582737"/>
    <lineage>
        <taxon>Eukaryota</taxon>
        <taxon>Viridiplantae</taxon>
        <taxon>Chlorophyta</taxon>
        <taxon>core chlorophytes</taxon>
        <taxon>Chlorodendrophyceae</taxon>
        <taxon>Chlorodendrales</taxon>
        <taxon>Chlorodendraceae</taxon>
        <taxon>Tetraselmis</taxon>
    </lineage>
</organism>
<feature type="compositionally biased region" description="Polar residues" evidence="3">
    <location>
        <begin position="93"/>
        <end position="106"/>
    </location>
</feature>
<feature type="domain" description="EF-hand" evidence="4">
    <location>
        <begin position="411"/>
        <end position="446"/>
    </location>
</feature>
<dbReference type="Pfam" id="PF17958">
    <property type="entry name" value="EF-hand_13"/>
    <property type="match status" value="1"/>
</dbReference>
<proteinExistence type="predicted"/>
<dbReference type="GO" id="GO:0019888">
    <property type="term" value="F:protein phosphatase regulator activity"/>
    <property type="evidence" value="ECO:0007669"/>
    <property type="project" value="TreeGrafter"/>
</dbReference>
<evidence type="ECO:0000256" key="2">
    <source>
        <dbReference type="ARBA" id="ARBA00022837"/>
    </source>
</evidence>
<dbReference type="InterPro" id="IPR002048">
    <property type="entry name" value="EF_hand_dom"/>
</dbReference>
<dbReference type="PANTHER" id="PTHR14095:SF0">
    <property type="entry name" value="MIP22305P"/>
    <property type="match status" value="1"/>
</dbReference>
<dbReference type="InterPro" id="IPR011992">
    <property type="entry name" value="EF-hand-dom_pair"/>
</dbReference>
<evidence type="ECO:0000256" key="1">
    <source>
        <dbReference type="ARBA" id="ARBA00022723"/>
    </source>
</evidence>
<dbReference type="Gene3D" id="1.10.238.10">
    <property type="entry name" value="EF-hand"/>
    <property type="match status" value="1"/>
</dbReference>
<dbReference type="AlphaFoldDB" id="A0A061RTI5"/>
<dbReference type="Gene3D" id="1.10.238.230">
    <property type="match status" value="1"/>
</dbReference>
<feature type="compositionally biased region" description="Polar residues" evidence="3">
    <location>
        <begin position="117"/>
        <end position="137"/>
    </location>
</feature>
<dbReference type="PANTHER" id="PTHR14095">
    <property type="entry name" value="PHOSPHATASE 2A REGULATORY SUBUNIT-RELATED"/>
    <property type="match status" value="1"/>
</dbReference>
<dbReference type="FunFam" id="1.10.238.10:FF:000025">
    <property type="entry name" value="serine/threonine-protein phosphatase 2A regulatory subunit B'' subunit alpha"/>
    <property type="match status" value="1"/>
</dbReference>
<evidence type="ECO:0000313" key="6">
    <source>
        <dbReference type="EMBL" id="JAC73886.1"/>
    </source>
</evidence>
<keyword evidence="1" id="KW-0479">Metal-binding</keyword>
<keyword evidence="2" id="KW-0106">Calcium</keyword>
<dbReference type="PROSITE" id="PS50222">
    <property type="entry name" value="EF_HAND_2"/>
    <property type="match status" value="1"/>
</dbReference>
<dbReference type="EMBL" id="GBEZ01020557">
    <property type="protein sequence ID" value="JAC66125.1"/>
    <property type="molecule type" value="Transcribed_RNA"/>
</dbReference>
<evidence type="ECO:0000256" key="3">
    <source>
        <dbReference type="SAM" id="MobiDB-lite"/>
    </source>
</evidence>
<dbReference type="InterPro" id="IPR041534">
    <property type="entry name" value="EF-hand_13"/>
</dbReference>
<name>A0A061RTI5_9CHLO</name>
<dbReference type="Pfam" id="PF13499">
    <property type="entry name" value="EF-hand_7"/>
    <property type="match status" value="1"/>
</dbReference>
<dbReference type="CDD" id="cd21504">
    <property type="entry name" value="PPP2R3A_B-like"/>
    <property type="match status" value="1"/>
</dbReference>
<dbReference type="GO" id="GO:0005509">
    <property type="term" value="F:calcium ion binding"/>
    <property type="evidence" value="ECO:0007669"/>
    <property type="project" value="InterPro"/>
</dbReference>
<evidence type="ECO:0000259" key="4">
    <source>
        <dbReference type="PROSITE" id="PS50222"/>
    </source>
</evidence>
<feature type="region of interest" description="Disordered" evidence="3">
    <location>
        <begin position="89"/>
        <end position="141"/>
    </location>
</feature>